<dbReference type="STRING" id="665467.SAMN02982931_04197"/>
<dbReference type="Proteomes" id="UP000199071">
    <property type="component" value="Unassembled WGS sequence"/>
</dbReference>
<dbReference type="GO" id="GO:0047661">
    <property type="term" value="F:amino-acid racemase activity"/>
    <property type="evidence" value="ECO:0007669"/>
    <property type="project" value="InterPro"/>
</dbReference>
<gene>
    <name evidence="2" type="ORF">SAMN02982931_04197</name>
</gene>
<accession>A0A1G6E6I8</accession>
<dbReference type="AlphaFoldDB" id="A0A1G6E6I8"/>
<protein>
    <submittedName>
        <fullName evidence="2">Asp/Glu/Hydantoin racemase</fullName>
    </submittedName>
</protein>
<name>A0A1G6E6I8_9HYPH</name>
<organism evidence="2 3">
    <name type="scientific">Bauldia litoralis</name>
    <dbReference type="NCBI Taxonomy" id="665467"/>
    <lineage>
        <taxon>Bacteria</taxon>
        <taxon>Pseudomonadati</taxon>
        <taxon>Pseudomonadota</taxon>
        <taxon>Alphaproteobacteria</taxon>
        <taxon>Hyphomicrobiales</taxon>
        <taxon>Kaistiaceae</taxon>
        <taxon>Bauldia</taxon>
    </lineage>
</organism>
<keyword evidence="3" id="KW-1185">Reference proteome</keyword>
<evidence type="ECO:0000313" key="3">
    <source>
        <dbReference type="Proteomes" id="UP000199071"/>
    </source>
</evidence>
<sequence length="222" mass="23642">MNMGGQLALVHTVPGLISTFEELAKQHLDGWTTFNIVDESLLRNSIRDGSLGQTTMRRLAGYVMSAVDAGADAVLVTCSSVGPAVDATRPFCPVPLVRVDEGMADRASDVGDRIGVLATLNTTLEPTRELIERLARAKGKTPRIEARVCEGAFDLLSKGDREGHDRAVSEGLMALAAESDVVVLAQASMARVMDGEKGVRPDVPVLSSPELGVLRLKTYLGD</sequence>
<reference evidence="2 3" key="1">
    <citation type="submission" date="2016-10" db="EMBL/GenBank/DDBJ databases">
        <authorList>
            <person name="de Groot N.N."/>
        </authorList>
    </citation>
    <scope>NUCLEOTIDE SEQUENCE [LARGE SCALE GENOMIC DNA]</scope>
    <source>
        <strain evidence="2 3">ATCC 35022</strain>
    </source>
</reference>
<dbReference type="EMBL" id="FMXQ01000010">
    <property type="protein sequence ID" value="SDB53094.1"/>
    <property type="molecule type" value="Genomic_DNA"/>
</dbReference>
<dbReference type="Gene3D" id="3.40.50.12500">
    <property type="match status" value="1"/>
</dbReference>
<dbReference type="InterPro" id="IPR015942">
    <property type="entry name" value="Asp/Glu/hydantoin_racemase"/>
</dbReference>
<evidence type="ECO:0000256" key="1">
    <source>
        <dbReference type="ARBA" id="ARBA00038414"/>
    </source>
</evidence>
<dbReference type="OrthoDB" id="978447at2"/>
<dbReference type="Pfam" id="PF01177">
    <property type="entry name" value="Asp_Glu_race"/>
    <property type="match status" value="1"/>
</dbReference>
<proteinExistence type="inferred from homology"/>
<dbReference type="InterPro" id="IPR053714">
    <property type="entry name" value="Iso_Racemase_Enz_sf"/>
</dbReference>
<comment type="similarity">
    <text evidence="1">Belongs to the HyuE racemase family.</text>
</comment>
<evidence type="ECO:0000313" key="2">
    <source>
        <dbReference type="EMBL" id="SDB53094.1"/>
    </source>
</evidence>